<evidence type="ECO:0000259" key="1">
    <source>
        <dbReference type="PROSITE" id="PS50994"/>
    </source>
</evidence>
<dbReference type="Gene3D" id="3.30.420.10">
    <property type="entry name" value="Ribonuclease H-like superfamily/Ribonuclease H"/>
    <property type="match status" value="1"/>
</dbReference>
<dbReference type="SUPFAM" id="SSF53098">
    <property type="entry name" value="Ribonuclease H-like"/>
    <property type="match status" value="1"/>
</dbReference>
<proteinExistence type="predicted"/>
<comment type="caution">
    <text evidence="2">The sequence shown here is derived from an EMBL/GenBank/DDBJ whole genome shotgun (WGS) entry which is preliminary data.</text>
</comment>
<dbReference type="Pfam" id="PF13276">
    <property type="entry name" value="HTH_21"/>
    <property type="match status" value="1"/>
</dbReference>
<dbReference type="NCBIfam" id="NF033516">
    <property type="entry name" value="transpos_IS3"/>
    <property type="match status" value="1"/>
</dbReference>
<dbReference type="Pfam" id="PF13683">
    <property type="entry name" value="rve_3"/>
    <property type="match status" value="1"/>
</dbReference>
<dbReference type="PROSITE" id="PS50994">
    <property type="entry name" value="INTEGRASE"/>
    <property type="match status" value="1"/>
</dbReference>
<dbReference type="InterPro" id="IPR001584">
    <property type="entry name" value="Integrase_cat-core"/>
</dbReference>
<dbReference type="InterPro" id="IPR025948">
    <property type="entry name" value="HTH-like_dom"/>
</dbReference>
<evidence type="ECO:0000313" key="2">
    <source>
        <dbReference type="EMBL" id="OAT61078.1"/>
    </source>
</evidence>
<name>A0AA91EI79_9GAMM</name>
<dbReference type="GO" id="GO:0003676">
    <property type="term" value="F:nucleic acid binding"/>
    <property type="evidence" value="ECO:0007669"/>
    <property type="project" value="InterPro"/>
</dbReference>
<dbReference type="PANTHER" id="PTHR47515:SF1">
    <property type="entry name" value="BLR2054 PROTEIN"/>
    <property type="match status" value="1"/>
</dbReference>
<dbReference type="AlphaFoldDB" id="A0AA91EI79"/>
<dbReference type="InterPro" id="IPR036397">
    <property type="entry name" value="RNaseH_sf"/>
</dbReference>
<dbReference type="EMBL" id="LXEX01000003">
    <property type="protein sequence ID" value="OAT61078.1"/>
    <property type="molecule type" value="Genomic_DNA"/>
</dbReference>
<gene>
    <name evidence="2" type="ORF">M993_00116</name>
</gene>
<organism evidence="2 3">
    <name type="scientific">Obesumbacterium proteus ATCC 12841</name>
    <dbReference type="NCBI Taxonomy" id="1354268"/>
    <lineage>
        <taxon>Bacteria</taxon>
        <taxon>Pseudomonadati</taxon>
        <taxon>Pseudomonadota</taxon>
        <taxon>Gammaproteobacteria</taxon>
        <taxon>Enterobacterales</taxon>
        <taxon>Hafniaceae</taxon>
        <taxon>Obesumbacterium</taxon>
    </lineage>
</organism>
<dbReference type="InterPro" id="IPR012337">
    <property type="entry name" value="RNaseH-like_sf"/>
</dbReference>
<feature type="domain" description="Integrase catalytic" evidence="1">
    <location>
        <begin position="100"/>
        <end position="261"/>
    </location>
</feature>
<evidence type="ECO:0000313" key="3">
    <source>
        <dbReference type="Proteomes" id="UP000078431"/>
    </source>
</evidence>
<dbReference type="Proteomes" id="UP000078431">
    <property type="component" value="Unassembled WGS sequence"/>
</dbReference>
<dbReference type="InterPro" id="IPR048020">
    <property type="entry name" value="Transpos_IS3"/>
</dbReference>
<dbReference type="PANTHER" id="PTHR47515">
    <property type="entry name" value="LOW CALCIUM RESPONSE LOCUS PROTEIN T"/>
    <property type="match status" value="1"/>
</dbReference>
<accession>A0AA91EI79</accession>
<protein>
    <submittedName>
        <fullName evidence="2">Transposase</fullName>
    </submittedName>
</protein>
<keyword evidence="3" id="KW-1185">Reference proteome</keyword>
<reference evidence="2 3" key="1">
    <citation type="submission" date="2016-04" db="EMBL/GenBank/DDBJ databases">
        <title>ATOL: Assembling a taxonomically balanced genome-scale reconstruction of the evolutionary history of the Enterobacteriaceae.</title>
        <authorList>
            <person name="Plunkett G.III."/>
            <person name="Neeno-Eckwall E.C."/>
            <person name="Glasner J.D."/>
            <person name="Perna N.T."/>
        </authorList>
    </citation>
    <scope>NUCLEOTIDE SEQUENCE [LARGE SCALE GENOMIC DNA]</scope>
    <source>
        <strain evidence="2 3">ATCC 12841</strain>
    </source>
</reference>
<dbReference type="GO" id="GO:0015074">
    <property type="term" value="P:DNA integration"/>
    <property type="evidence" value="ECO:0007669"/>
    <property type="project" value="InterPro"/>
</dbReference>
<sequence length="274" mass="31791">MCDATGLSQRRACRLTGLSLSTCRYEAQRPAADAHLSGRITELALERRRFGYRRIWQLLRREGLHVNHKRVYRLYHLNGLGVKRRRRRKGLATERLPLLRPEAPNLTWSMDFVMDALATGRRIKCLTCVDDFTKECLTITTAFGISGVQVTRILDSIALFRGYPATIRTDQGPEFTCRALDQWAYEHGVELRLIQPGKPTQNGFIESFNGRFRDECLNEHWFSDIVHARKTINDWRQDYNECRPHSSLNYQTPAEFAAGWRNGKYEEKPTDITN</sequence>